<evidence type="ECO:0000313" key="1">
    <source>
        <dbReference type="EMBL" id="GJH18448.1"/>
    </source>
</evidence>
<gene>
    <name evidence="1" type="ORF">CBA19CS22_17920</name>
</gene>
<organism evidence="1 2">
    <name type="scientific">Caballeronia novacaledonica</name>
    <dbReference type="NCBI Taxonomy" id="1544861"/>
    <lineage>
        <taxon>Bacteria</taxon>
        <taxon>Pseudomonadati</taxon>
        <taxon>Pseudomonadota</taxon>
        <taxon>Betaproteobacteria</taxon>
        <taxon>Burkholderiales</taxon>
        <taxon>Burkholderiaceae</taxon>
        <taxon>Caballeronia</taxon>
    </lineage>
</organism>
<reference evidence="1" key="1">
    <citation type="submission" date="2021-09" db="EMBL/GenBank/DDBJ databases">
        <title>Isolation and characterization of 3-chlorobenzoate degrading bacteria from soils in Shizuoka.</title>
        <authorList>
            <person name="Ifat A."/>
            <person name="Ogawa N."/>
            <person name="Kimbara K."/>
            <person name="Moriuchi R."/>
            <person name="Dohra H."/>
            <person name="Shintani M."/>
        </authorList>
    </citation>
    <scope>NUCLEOTIDE SEQUENCE</scope>
    <source>
        <strain evidence="1">19CS2-2</strain>
    </source>
</reference>
<accession>A0ACB5QTY3</accession>
<keyword evidence="2" id="KW-1185">Reference proteome</keyword>
<dbReference type="Proteomes" id="UP001055013">
    <property type="component" value="Unassembled WGS sequence"/>
</dbReference>
<dbReference type="EMBL" id="BPUR01000009">
    <property type="protein sequence ID" value="GJH18448.1"/>
    <property type="molecule type" value="Genomic_DNA"/>
</dbReference>
<name>A0ACB5QTY3_9BURK</name>
<evidence type="ECO:0000313" key="2">
    <source>
        <dbReference type="Proteomes" id="UP001055013"/>
    </source>
</evidence>
<comment type="caution">
    <text evidence="1">The sequence shown here is derived from an EMBL/GenBank/DDBJ whole genome shotgun (WGS) entry which is preliminary data.</text>
</comment>
<proteinExistence type="predicted"/>
<sequence length="154" mass="17242">MKREQAGIGRAPRVPVEYIGRIETAFDETKREPPVRQLGIAREIDVLKIAEHIARFTRCDLDRKDGLAALTRLHEFGETPFRAVPVRCEQRDHSLALPQLPVERLLPGAAAPDAEIGVEIKKERGVALPLQPCLHALGRIVVCARMTDEDGRHF</sequence>
<protein>
    <submittedName>
        <fullName evidence="1">Uncharacterized protein</fullName>
    </submittedName>
</protein>